<keyword evidence="3" id="KW-1185">Reference proteome</keyword>
<accession>A0A4Q1DCW4</accession>
<dbReference type="EMBL" id="SDHZ01000001">
    <property type="protein sequence ID" value="RXK87351.1"/>
    <property type="molecule type" value="Genomic_DNA"/>
</dbReference>
<reference evidence="2 3" key="1">
    <citation type="submission" date="2019-01" db="EMBL/GenBank/DDBJ databases">
        <title>Filimonas sp. strain TTM-71.</title>
        <authorList>
            <person name="Chen W.-M."/>
        </authorList>
    </citation>
    <scope>NUCLEOTIDE SEQUENCE [LARGE SCALE GENOMIC DNA]</scope>
    <source>
        <strain evidence="2 3">TTM-71</strain>
    </source>
</reference>
<evidence type="ECO:0000313" key="2">
    <source>
        <dbReference type="EMBL" id="RXK87351.1"/>
    </source>
</evidence>
<dbReference type="AlphaFoldDB" id="A0A4Q1DCW4"/>
<feature type="transmembrane region" description="Helical" evidence="1">
    <location>
        <begin position="217"/>
        <end position="232"/>
    </location>
</feature>
<feature type="transmembrane region" description="Helical" evidence="1">
    <location>
        <begin position="195"/>
        <end position="211"/>
    </location>
</feature>
<organism evidence="2 3">
    <name type="scientific">Filimonas effusa</name>
    <dbReference type="NCBI Taxonomy" id="2508721"/>
    <lineage>
        <taxon>Bacteria</taxon>
        <taxon>Pseudomonadati</taxon>
        <taxon>Bacteroidota</taxon>
        <taxon>Chitinophagia</taxon>
        <taxon>Chitinophagales</taxon>
        <taxon>Chitinophagaceae</taxon>
        <taxon>Filimonas</taxon>
    </lineage>
</organism>
<evidence type="ECO:0008006" key="4">
    <source>
        <dbReference type="Google" id="ProtNLM"/>
    </source>
</evidence>
<feature type="transmembrane region" description="Helical" evidence="1">
    <location>
        <begin position="41"/>
        <end position="61"/>
    </location>
</feature>
<feature type="transmembrane region" description="Helical" evidence="1">
    <location>
        <begin position="359"/>
        <end position="377"/>
    </location>
</feature>
<protein>
    <recommendedName>
        <fullName evidence="4">O-antigen ligase domain-containing protein</fullName>
    </recommendedName>
</protein>
<evidence type="ECO:0000313" key="3">
    <source>
        <dbReference type="Proteomes" id="UP000290545"/>
    </source>
</evidence>
<feature type="transmembrane region" description="Helical" evidence="1">
    <location>
        <begin position="73"/>
        <end position="95"/>
    </location>
</feature>
<gene>
    <name evidence="2" type="ORF">ESB13_11400</name>
</gene>
<feature type="transmembrane region" description="Helical" evidence="1">
    <location>
        <begin position="101"/>
        <end position="121"/>
    </location>
</feature>
<sequence length="411" mass="47671">MNSKLTKNIQRKQRGKNIVSILIGLILLLLQLFNFKLLPEAISAQLSAVAGLGLIAFYLYLRFTRKGAYLKRFFLDKLVWLFLACMLVSAIAASIYWDQSFYTSLIGYKYFYAYFIYLIMAKAFMSKEDADKIIKFFFFATLIVFLINRITFPNSLFAWRSEERREGITLFFFGHGFTALGGFYFLDKFFRERKIINLVWYILAFVCLFLLTRSRMNLVGLLLGGGVILYYSQFRWKKIFTAFLLIATAILLTYSEKIINVVVSETSEQFSKADEDVRSQAHAYFLSEFQPDFVTYLSGNGYPYGNSPLQKVLSNASFYGFYPADLGFTGLLTYFGIFAVLVWMLMFFQVFFRSRGKDVLFLKAYFLMLLSTCITGYSVFDPGYMPATAIALFLLRDNMIRRENAQRRSFV</sequence>
<keyword evidence="1" id="KW-0472">Membrane</keyword>
<evidence type="ECO:0000256" key="1">
    <source>
        <dbReference type="SAM" id="Phobius"/>
    </source>
</evidence>
<feature type="transmembrane region" description="Helical" evidence="1">
    <location>
        <begin position="167"/>
        <end position="186"/>
    </location>
</feature>
<proteinExistence type="predicted"/>
<dbReference type="OrthoDB" id="951200at2"/>
<feature type="transmembrane region" description="Helical" evidence="1">
    <location>
        <begin position="18"/>
        <end position="35"/>
    </location>
</feature>
<feature type="transmembrane region" description="Helical" evidence="1">
    <location>
        <begin position="239"/>
        <end position="255"/>
    </location>
</feature>
<keyword evidence="1" id="KW-0812">Transmembrane</keyword>
<dbReference type="RefSeq" id="WP_129003111.1">
    <property type="nucleotide sequence ID" value="NZ_SDHZ01000001.1"/>
</dbReference>
<dbReference type="Proteomes" id="UP000290545">
    <property type="component" value="Unassembled WGS sequence"/>
</dbReference>
<feature type="transmembrane region" description="Helical" evidence="1">
    <location>
        <begin position="133"/>
        <end position="152"/>
    </location>
</feature>
<name>A0A4Q1DCW4_9BACT</name>
<feature type="transmembrane region" description="Helical" evidence="1">
    <location>
        <begin position="331"/>
        <end position="352"/>
    </location>
</feature>
<keyword evidence="1" id="KW-1133">Transmembrane helix</keyword>
<comment type="caution">
    <text evidence="2">The sequence shown here is derived from an EMBL/GenBank/DDBJ whole genome shotgun (WGS) entry which is preliminary data.</text>
</comment>